<accession>A0A0F7L7F8</accession>
<dbReference type="EMBL" id="KR029587">
    <property type="protein sequence ID" value="AKH46926.1"/>
    <property type="molecule type" value="Genomic_DNA"/>
</dbReference>
<name>A0A0F7L7F8_9VIRU</name>
<evidence type="ECO:0000313" key="1">
    <source>
        <dbReference type="EMBL" id="AKH46926.1"/>
    </source>
</evidence>
<sequence length="105" mass="12041">MGRTRKTTTMTCPSDPLALALSEGLNLLEKASMEAKELDDMRRENELEDHMNAQKEKGRRDPFDTAYPHIIAQHTTLSDKQVMTLDAFQRLQLRDLLRLATGREI</sequence>
<organism evidence="1">
    <name type="scientific">uncultured marine virus</name>
    <dbReference type="NCBI Taxonomy" id="186617"/>
    <lineage>
        <taxon>Viruses</taxon>
        <taxon>environmental samples</taxon>
    </lineage>
</organism>
<protein>
    <submittedName>
        <fullName evidence="1">Uncharacterized protein</fullName>
    </submittedName>
</protein>
<proteinExistence type="predicted"/>
<reference evidence="1" key="1">
    <citation type="journal article" date="2015" name="Front. Microbiol.">
        <title>Combining genomic sequencing methods to explore viral diversity and reveal potential virus-host interactions.</title>
        <authorList>
            <person name="Chow C.E."/>
            <person name="Winget D.M."/>
            <person name="White R.A.III."/>
            <person name="Hallam S.J."/>
            <person name="Suttle C.A."/>
        </authorList>
    </citation>
    <scope>NUCLEOTIDE SEQUENCE</scope>
    <source>
        <strain evidence="1">Anoxic2_3</strain>
    </source>
</reference>
<reference evidence="1" key="2">
    <citation type="submission" date="2015-03" db="EMBL/GenBank/DDBJ databases">
        <authorList>
            <person name="Chow C.-E.T."/>
            <person name="Winget D.M."/>
            <person name="White R.A.III."/>
            <person name="Hallam S.J."/>
            <person name="Suttle C.A."/>
        </authorList>
    </citation>
    <scope>NUCLEOTIDE SEQUENCE</scope>
    <source>
        <strain evidence="1">Anoxic2_3</strain>
    </source>
</reference>